<dbReference type="Pfam" id="PF00730">
    <property type="entry name" value="HhH-GPD"/>
    <property type="match status" value="1"/>
</dbReference>
<dbReference type="PANTHER" id="PTHR43003">
    <property type="entry name" value="DNA-3-METHYLADENINE GLYCOSYLASE"/>
    <property type="match status" value="1"/>
</dbReference>
<sequence>MDERIIIGPACLDEGAAWLARRDPVLADALRVAGALPLRLKPDGFAALLDAIVSQQVSVASANAIWGRLERAGLTEETAVALAADDDLRACGLSRPKARYAGSLARARVDYAALRHLPSDEVIARLIALPGIGRWTAEIYVMFSLGRADVFASGDLALQEAARHLYNLPERPDEKVLRAMAQAWSPWRAVAARALWAYYRHVKSREGTR</sequence>
<dbReference type="InterPro" id="IPR051912">
    <property type="entry name" value="Alkylbase_DNA_Glycosylase/TA"/>
</dbReference>
<dbReference type="RefSeq" id="WP_263736245.1">
    <property type="nucleotide sequence ID" value="NZ_JAOWKY010000006.1"/>
</dbReference>
<evidence type="ECO:0000256" key="3">
    <source>
        <dbReference type="ARBA" id="ARBA00022763"/>
    </source>
</evidence>
<evidence type="ECO:0000256" key="2">
    <source>
        <dbReference type="ARBA" id="ARBA00012000"/>
    </source>
</evidence>
<dbReference type="Gene3D" id="1.10.340.30">
    <property type="entry name" value="Hypothetical protein, domain 2"/>
    <property type="match status" value="1"/>
</dbReference>
<gene>
    <name evidence="6" type="ORF">OEW28_18300</name>
</gene>
<name>A0ABT2ZHG1_9RHOB</name>
<dbReference type="SUPFAM" id="SSF48150">
    <property type="entry name" value="DNA-glycosylase"/>
    <property type="match status" value="1"/>
</dbReference>
<comment type="caution">
    <text evidence="6">The sequence shown here is derived from an EMBL/GenBank/DDBJ whole genome shotgun (WGS) entry which is preliminary data.</text>
</comment>
<reference evidence="6 7" key="1">
    <citation type="submission" date="2022-10" db="EMBL/GenBank/DDBJ databases">
        <title>Defluviimonas sp. nov., isolated from ocean surface water.</title>
        <authorList>
            <person name="He W."/>
            <person name="Wang L."/>
            <person name="Zhang D.-F."/>
        </authorList>
    </citation>
    <scope>NUCLEOTIDE SEQUENCE [LARGE SCALE GENOMIC DNA]</scope>
    <source>
        <strain evidence="6 7">WL0002</strain>
    </source>
</reference>
<keyword evidence="7" id="KW-1185">Reference proteome</keyword>
<dbReference type="Proteomes" id="UP001652542">
    <property type="component" value="Unassembled WGS sequence"/>
</dbReference>
<proteinExistence type="predicted"/>
<comment type="catalytic activity">
    <reaction evidence="1">
        <text>Hydrolysis of alkylated DNA, releasing 3-methyladenine, 3-methylguanine, 7-methylguanine and 7-methyladenine.</text>
        <dbReference type="EC" id="3.2.2.21"/>
    </reaction>
</comment>
<evidence type="ECO:0000256" key="1">
    <source>
        <dbReference type="ARBA" id="ARBA00000086"/>
    </source>
</evidence>
<dbReference type="Gene3D" id="1.10.1670.40">
    <property type="match status" value="1"/>
</dbReference>
<evidence type="ECO:0000259" key="5">
    <source>
        <dbReference type="SMART" id="SM00478"/>
    </source>
</evidence>
<protein>
    <recommendedName>
        <fullName evidence="2">DNA-3-methyladenine glycosylase II</fullName>
        <ecNumber evidence="2">3.2.2.21</ecNumber>
    </recommendedName>
</protein>
<evidence type="ECO:0000313" key="7">
    <source>
        <dbReference type="Proteomes" id="UP001652542"/>
    </source>
</evidence>
<feature type="domain" description="HhH-GPD" evidence="5">
    <location>
        <begin position="53"/>
        <end position="200"/>
    </location>
</feature>
<dbReference type="PANTHER" id="PTHR43003:SF5">
    <property type="entry name" value="DNA-3-METHYLADENINE GLYCOSYLASE"/>
    <property type="match status" value="1"/>
</dbReference>
<dbReference type="InterPro" id="IPR011257">
    <property type="entry name" value="DNA_glycosylase"/>
</dbReference>
<keyword evidence="3" id="KW-0227">DNA damage</keyword>
<dbReference type="CDD" id="cd00056">
    <property type="entry name" value="ENDO3c"/>
    <property type="match status" value="1"/>
</dbReference>
<organism evidence="6 7">
    <name type="scientific">Albidovulum marisflavi</name>
    <dbReference type="NCBI Taxonomy" id="2984159"/>
    <lineage>
        <taxon>Bacteria</taxon>
        <taxon>Pseudomonadati</taxon>
        <taxon>Pseudomonadota</taxon>
        <taxon>Alphaproteobacteria</taxon>
        <taxon>Rhodobacterales</taxon>
        <taxon>Paracoccaceae</taxon>
        <taxon>Albidovulum</taxon>
    </lineage>
</organism>
<dbReference type="EMBL" id="JAOWKY010000006">
    <property type="protein sequence ID" value="MCV2870569.1"/>
    <property type="molecule type" value="Genomic_DNA"/>
</dbReference>
<dbReference type="SMART" id="SM00478">
    <property type="entry name" value="ENDO3c"/>
    <property type="match status" value="1"/>
</dbReference>
<dbReference type="EC" id="3.2.2.21" evidence="2"/>
<accession>A0ABT2ZHG1</accession>
<evidence type="ECO:0000313" key="6">
    <source>
        <dbReference type="EMBL" id="MCV2870569.1"/>
    </source>
</evidence>
<evidence type="ECO:0000256" key="4">
    <source>
        <dbReference type="ARBA" id="ARBA00023204"/>
    </source>
</evidence>
<dbReference type="InterPro" id="IPR003265">
    <property type="entry name" value="HhH-GPD_domain"/>
</dbReference>
<keyword evidence="4" id="KW-0234">DNA repair</keyword>